<reference evidence="1 2" key="1">
    <citation type="journal article" date="2018" name="Front. Plant Sci.">
        <title>Red Clover (Trifolium pratense) and Zigzag Clover (T. medium) - A Picture of Genomic Similarities and Differences.</title>
        <authorList>
            <person name="Dluhosova J."/>
            <person name="Istvanek J."/>
            <person name="Nedelnik J."/>
            <person name="Repkova J."/>
        </authorList>
    </citation>
    <scope>NUCLEOTIDE SEQUENCE [LARGE SCALE GENOMIC DNA]</scope>
    <source>
        <strain evidence="2">cv. 10/8</strain>
        <tissue evidence="1">Leaf</tissue>
    </source>
</reference>
<dbReference type="EMBL" id="LXQA010025238">
    <property type="protein sequence ID" value="MCH93562.1"/>
    <property type="molecule type" value="Genomic_DNA"/>
</dbReference>
<dbReference type="AlphaFoldDB" id="A0A392N1W6"/>
<protein>
    <submittedName>
        <fullName evidence="1">Uncharacterized protein</fullName>
    </submittedName>
</protein>
<comment type="caution">
    <text evidence="1">The sequence shown here is derived from an EMBL/GenBank/DDBJ whole genome shotgun (WGS) entry which is preliminary data.</text>
</comment>
<evidence type="ECO:0000313" key="2">
    <source>
        <dbReference type="Proteomes" id="UP000265520"/>
    </source>
</evidence>
<organism evidence="1 2">
    <name type="scientific">Trifolium medium</name>
    <dbReference type="NCBI Taxonomy" id="97028"/>
    <lineage>
        <taxon>Eukaryota</taxon>
        <taxon>Viridiplantae</taxon>
        <taxon>Streptophyta</taxon>
        <taxon>Embryophyta</taxon>
        <taxon>Tracheophyta</taxon>
        <taxon>Spermatophyta</taxon>
        <taxon>Magnoliopsida</taxon>
        <taxon>eudicotyledons</taxon>
        <taxon>Gunneridae</taxon>
        <taxon>Pentapetalae</taxon>
        <taxon>rosids</taxon>
        <taxon>fabids</taxon>
        <taxon>Fabales</taxon>
        <taxon>Fabaceae</taxon>
        <taxon>Papilionoideae</taxon>
        <taxon>50 kb inversion clade</taxon>
        <taxon>NPAAA clade</taxon>
        <taxon>Hologalegina</taxon>
        <taxon>IRL clade</taxon>
        <taxon>Trifolieae</taxon>
        <taxon>Trifolium</taxon>
    </lineage>
</organism>
<dbReference type="Proteomes" id="UP000265520">
    <property type="component" value="Unassembled WGS sequence"/>
</dbReference>
<keyword evidence="2" id="KW-1185">Reference proteome</keyword>
<proteinExistence type="predicted"/>
<accession>A0A392N1W6</accession>
<evidence type="ECO:0000313" key="1">
    <source>
        <dbReference type="EMBL" id="MCH93562.1"/>
    </source>
</evidence>
<sequence length="71" mass="7630">MTLHHGKTECVILQHRYDDQTNDIRLAVTDFLLSDVAASPSIVVVVTSSGISVETIICVICVKNGASETTL</sequence>
<name>A0A392N1W6_9FABA</name>
<gene>
    <name evidence="1" type="ORF">A2U01_0014514</name>
</gene>